<dbReference type="Proteomes" id="UP001631987">
    <property type="component" value="Unassembled WGS sequence"/>
</dbReference>
<accession>A0ABW9H646</accession>
<dbReference type="EMBL" id="JBJVNW010000003">
    <property type="protein sequence ID" value="MFM9517031.1"/>
    <property type="molecule type" value="Genomic_DNA"/>
</dbReference>
<name>A0ABW9H646_9PSED</name>
<comment type="caution">
    <text evidence="2">The sequence shown here is derived from an EMBL/GenBank/DDBJ whole genome shotgun (WGS) entry which is preliminary data.</text>
</comment>
<dbReference type="InterPro" id="IPR027373">
    <property type="entry name" value="RHH_dom"/>
</dbReference>
<dbReference type="RefSeq" id="WP_082562985.1">
    <property type="nucleotide sequence ID" value="NZ_CP178857.1"/>
</dbReference>
<protein>
    <submittedName>
        <fullName evidence="2">Ribbon-helix-helix domain-containing protein</fullName>
    </submittedName>
</protein>
<dbReference type="Pfam" id="PF13467">
    <property type="entry name" value="RHH_4"/>
    <property type="match status" value="1"/>
</dbReference>
<proteinExistence type="predicted"/>
<reference evidence="2 3" key="1">
    <citation type="submission" date="2024-12" db="EMBL/GenBank/DDBJ databases">
        <title>Pseudomonas species isolated from Lotus nodules promote plant growth.</title>
        <authorList>
            <person name="Yu Y.-H."/>
            <person name="Kurtenbach J."/>
            <person name="Crosbie D."/>
            <person name="Brachmann A."/>
            <person name="Marin M."/>
        </authorList>
    </citation>
    <scope>NUCLEOTIDE SEQUENCE [LARGE SCALE GENOMIC DNA]</scope>
    <source>
        <strain evidence="2 3">PLb12A</strain>
    </source>
</reference>
<dbReference type="Gene3D" id="1.10.3990.20">
    <property type="entry name" value="protein bp1543"/>
    <property type="match status" value="1"/>
</dbReference>
<sequence>MVYERQEEGRYGSHKDVRVDPFVREFDMGLAQPFSRSVRLNGFATCLRLEQVYWDILGAMARVNGCSVNNLLSHVDREVHLRHGGVRNFSGLVRVVCVVHSLKEGGGIAMA</sequence>
<keyword evidence="3" id="KW-1185">Reference proteome</keyword>
<evidence type="ECO:0000313" key="3">
    <source>
        <dbReference type="Proteomes" id="UP001631987"/>
    </source>
</evidence>
<evidence type="ECO:0000313" key="2">
    <source>
        <dbReference type="EMBL" id="MFM9517031.1"/>
    </source>
</evidence>
<gene>
    <name evidence="2" type="ORF">ACKKH4_07185</name>
</gene>
<feature type="domain" description="Ribbon-helix-helix" evidence="1">
    <location>
        <begin position="35"/>
        <end position="100"/>
    </location>
</feature>
<evidence type="ECO:0000259" key="1">
    <source>
        <dbReference type="Pfam" id="PF13467"/>
    </source>
</evidence>
<organism evidence="2 3">
    <name type="scientific">Pseudomonas monachiensis</name>
    <dbReference type="NCBI Taxonomy" id="3060212"/>
    <lineage>
        <taxon>Bacteria</taxon>
        <taxon>Pseudomonadati</taxon>
        <taxon>Pseudomonadota</taxon>
        <taxon>Gammaproteobacteria</taxon>
        <taxon>Pseudomonadales</taxon>
        <taxon>Pseudomonadaceae</taxon>
        <taxon>Pseudomonas</taxon>
    </lineage>
</organism>
<dbReference type="InterPro" id="IPR038268">
    <property type="entry name" value="RHH_sf"/>
</dbReference>